<dbReference type="EC" id="6.1.1.-" evidence="7"/>
<evidence type="ECO:0000256" key="6">
    <source>
        <dbReference type="ARBA" id="ARBA00023146"/>
    </source>
</evidence>
<dbReference type="GO" id="GO:0008270">
    <property type="term" value="F:zinc ion binding"/>
    <property type="evidence" value="ECO:0007669"/>
    <property type="project" value="UniProtKB-UniRule"/>
</dbReference>
<dbReference type="GO" id="GO:0006424">
    <property type="term" value="P:glutamyl-tRNA aminoacylation"/>
    <property type="evidence" value="ECO:0007669"/>
    <property type="project" value="InterPro"/>
</dbReference>
<dbReference type="NCBIfam" id="NF004315">
    <property type="entry name" value="PRK05710.1-4"/>
    <property type="match status" value="1"/>
</dbReference>
<comment type="similarity">
    <text evidence="7">Belongs to the class-I aminoacyl-tRNA synthetase family. GluQ subfamily.</text>
</comment>
<keyword evidence="11" id="KW-1185">Reference proteome</keyword>
<dbReference type="Pfam" id="PF00749">
    <property type="entry name" value="tRNA-synt_1c"/>
    <property type="match status" value="1"/>
</dbReference>
<dbReference type="InterPro" id="IPR022380">
    <property type="entry name" value="Glu-Q_tRNA(Asp)_Synthase"/>
</dbReference>
<keyword evidence="8" id="KW-0648">Protein biosynthesis</keyword>
<evidence type="ECO:0000256" key="1">
    <source>
        <dbReference type="ARBA" id="ARBA00022598"/>
    </source>
</evidence>
<feature type="binding site" evidence="7">
    <location>
        <position position="254"/>
    </location>
    <ligand>
        <name>ATP</name>
        <dbReference type="ChEBI" id="CHEBI:30616"/>
    </ligand>
</feature>
<dbReference type="GO" id="GO:0005829">
    <property type="term" value="C:cytosol"/>
    <property type="evidence" value="ECO:0007669"/>
    <property type="project" value="TreeGrafter"/>
</dbReference>
<dbReference type="SUPFAM" id="SSF52374">
    <property type="entry name" value="Nucleotidylyl transferase"/>
    <property type="match status" value="1"/>
</dbReference>
<dbReference type="InterPro" id="IPR001412">
    <property type="entry name" value="aa-tRNA-synth_I_CS"/>
</dbReference>
<feature type="short sequence motif" description="'KMSKS' region" evidence="7">
    <location>
        <begin position="251"/>
        <end position="255"/>
    </location>
</feature>
<dbReference type="Gene3D" id="3.40.50.620">
    <property type="entry name" value="HUPs"/>
    <property type="match status" value="1"/>
</dbReference>
<dbReference type="NCBIfam" id="NF004314">
    <property type="entry name" value="PRK05710.1-3"/>
    <property type="match status" value="1"/>
</dbReference>
<feature type="binding site" evidence="7">
    <location>
        <position position="136"/>
    </location>
    <ligand>
        <name>Zn(2+)</name>
        <dbReference type="ChEBI" id="CHEBI:29105"/>
    </ligand>
</feature>
<feature type="binding site" evidence="7">
    <location>
        <position position="108"/>
    </location>
    <ligand>
        <name>Zn(2+)</name>
        <dbReference type="ChEBI" id="CHEBI:29105"/>
    </ligand>
</feature>
<comment type="function">
    <text evidence="7">Catalyzes the tRNA-independent activation of glutamate in presence of ATP and the subsequent transfer of glutamate onto a tRNA(Asp). Glutamate is transferred on the 2-amino-5-(4,5-dihydroxy-2-cyclopenten-1-yl) moiety of the queuosine in the wobble position of the QUC anticodon.</text>
</comment>
<dbReference type="GO" id="GO:0006400">
    <property type="term" value="P:tRNA modification"/>
    <property type="evidence" value="ECO:0007669"/>
    <property type="project" value="InterPro"/>
</dbReference>
<feature type="short sequence motif" description="'HIGH' region" evidence="7">
    <location>
        <begin position="11"/>
        <end position="21"/>
    </location>
</feature>
<feature type="binding site" evidence="7">
    <location>
        <position position="195"/>
    </location>
    <ligand>
        <name>L-glutamate</name>
        <dbReference type="ChEBI" id="CHEBI:29985"/>
    </ligand>
</feature>
<dbReference type="OrthoDB" id="9807503at2"/>
<evidence type="ECO:0000256" key="8">
    <source>
        <dbReference type="RuleBase" id="RU363037"/>
    </source>
</evidence>
<evidence type="ECO:0000256" key="2">
    <source>
        <dbReference type="ARBA" id="ARBA00022723"/>
    </source>
</evidence>
<dbReference type="AlphaFoldDB" id="A0A328TZC2"/>
<proteinExistence type="inferred from homology"/>
<dbReference type="HAMAP" id="MF_01428">
    <property type="entry name" value="Glu_Q_tRNA_synth"/>
    <property type="match status" value="1"/>
</dbReference>
<dbReference type="InterPro" id="IPR014729">
    <property type="entry name" value="Rossmann-like_a/b/a_fold"/>
</dbReference>
<feature type="binding site" evidence="7">
    <location>
        <position position="132"/>
    </location>
    <ligand>
        <name>Zn(2+)</name>
        <dbReference type="ChEBI" id="CHEBI:29105"/>
    </ligand>
</feature>
<gene>
    <name evidence="7" type="primary">gluQ</name>
    <name evidence="10" type="ORF">DL346_10620</name>
</gene>
<evidence type="ECO:0000256" key="3">
    <source>
        <dbReference type="ARBA" id="ARBA00022741"/>
    </source>
</evidence>
<dbReference type="InterPro" id="IPR020058">
    <property type="entry name" value="Glu/Gln-tRNA-synth_Ib_cat-dom"/>
</dbReference>
<feature type="binding site" evidence="7">
    <location>
        <position position="213"/>
    </location>
    <ligand>
        <name>L-glutamate</name>
        <dbReference type="ChEBI" id="CHEBI:29985"/>
    </ligand>
</feature>
<evidence type="ECO:0000256" key="7">
    <source>
        <dbReference type="HAMAP-Rule" id="MF_01428"/>
    </source>
</evidence>
<organism evidence="10 11">
    <name type="scientific">Paenibacillus montanisoli</name>
    <dbReference type="NCBI Taxonomy" id="2081970"/>
    <lineage>
        <taxon>Bacteria</taxon>
        <taxon>Bacillati</taxon>
        <taxon>Bacillota</taxon>
        <taxon>Bacilli</taxon>
        <taxon>Bacillales</taxon>
        <taxon>Paenibacillaceae</taxon>
        <taxon>Paenibacillus</taxon>
    </lineage>
</organism>
<keyword evidence="3 7" id="KW-0547">Nucleotide-binding</keyword>
<feature type="binding site" evidence="7">
    <location>
        <begin position="8"/>
        <end position="12"/>
    </location>
    <ligand>
        <name>L-glutamate</name>
        <dbReference type="ChEBI" id="CHEBI:29985"/>
    </ligand>
</feature>
<name>A0A328TZC2_9BACL</name>
<keyword evidence="5 7" id="KW-0067">ATP-binding</keyword>
<keyword evidence="6 7" id="KW-0030">Aminoacyl-tRNA synthetase</keyword>
<dbReference type="PROSITE" id="PS00178">
    <property type="entry name" value="AA_TRNA_LIGASE_I"/>
    <property type="match status" value="1"/>
</dbReference>
<protein>
    <recommendedName>
        <fullName evidence="7">Glutamyl-Q tRNA(Asp) synthetase</fullName>
        <shortName evidence="7">Glu-Q-RSs</shortName>
        <ecNumber evidence="7">6.1.1.-</ecNumber>
    </recommendedName>
</protein>
<dbReference type="InterPro" id="IPR049940">
    <property type="entry name" value="GluQ/Sye"/>
</dbReference>
<dbReference type="RefSeq" id="WP_112882103.1">
    <property type="nucleotide sequence ID" value="NZ_QLUW01000002.1"/>
</dbReference>
<feature type="domain" description="Glutamyl/glutaminyl-tRNA synthetase class Ib catalytic" evidence="9">
    <location>
        <begin position="7"/>
        <end position="319"/>
    </location>
</feature>
<comment type="cofactor">
    <cofactor evidence="7">
        <name>Zn(2+)</name>
        <dbReference type="ChEBI" id="CHEBI:29105"/>
    </cofactor>
    <text evidence="7">Binds 1 zinc ion per subunit.</text>
</comment>
<dbReference type="InterPro" id="IPR000924">
    <property type="entry name" value="Glu/Gln-tRNA-synth"/>
</dbReference>
<dbReference type="Proteomes" id="UP000249260">
    <property type="component" value="Unassembled WGS sequence"/>
</dbReference>
<sequence>MNMLRRGRFAPTPSGLLHIGNAFTALCAWLQIRQAGGQFLLRIEDIDKSRSRPAFAERQIDDLRWLGLDWDEGPQAGGPCAPYYQSGREQLYENALERLKADGRIYPCYCSRADLASIASAPHGLSSEGTSYPGLCRHLTNEERHANETVKAASLRFMMTDESSSFEDAIHRVQNFGREEMGDFIVKRADGMFSYQLAVTVDDAAMEITDVLRGADLLDSTPRQLALYAALGLKPPRFAHVPLLADAEGSRLSKRDKSLTLATLRAEGARPERLVGLIACLAGWLDRLEPVTAQELIPCFHTKQLNKPLISVSDEQLRWLQES</sequence>
<accession>A0A328TZC2</accession>
<dbReference type="NCBIfam" id="TIGR03838">
    <property type="entry name" value="queuosine_YadB"/>
    <property type="match status" value="1"/>
</dbReference>
<feature type="binding site" evidence="7">
    <location>
        <position position="44"/>
    </location>
    <ligand>
        <name>L-glutamate</name>
        <dbReference type="ChEBI" id="CHEBI:29985"/>
    </ligand>
</feature>
<evidence type="ECO:0000313" key="11">
    <source>
        <dbReference type="Proteomes" id="UP000249260"/>
    </source>
</evidence>
<reference evidence="10 11" key="1">
    <citation type="submission" date="2018-06" db="EMBL/GenBank/DDBJ databases">
        <title>Paenibacillus montanisoli sp. nov., isolated from mountain area soil.</title>
        <authorList>
            <person name="Wu M."/>
        </authorList>
    </citation>
    <scope>NUCLEOTIDE SEQUENCE [LARGE SCALE GENOMIC DNA]</scope>
    <source>
        <strain evidence="10 11">RA17</strain>
    </source>
</reference>
<keyword evidence="1 7" id="KW-0436">Ligase</keyword>
<keyword evidence="2 7" id="KW-0479">Metal-binding</keyword>
<evidence type="ECO:0000256" key="5">
    <source>
        <dbReference type="ARBA" id="ARBA00022840"/>
    </source>
</evidence>
<dbReference type="PANTHER" id="PTHR43311:SF1">
    <property type="entry name" value="GLUTAMYL-Q TRNA(ASP) SYNTHETASE"/>
    <property type="match status" value="1"/>
</dbReference>
<dbReference type="GO" id="GO:0004818">
    <property type="term" value="F:glutamate-tRNA ligase activity"/>
    <property type="evidence" value="ECO:0007669"/>
    <property type="project" value="TreeGrafter"/>
</dbReference>
<dbReference type="GO" id="GO:0005524">
    <property type="term" value="F:ATP binding"/>
    <property type="evidence" value="ECO:0007669"/>
    <property type="project" value="UniProtKB-KW"/>
</dbReference>
<evidence type="ECO:0000256" key="4">
    <source>
        <dbReference type="ARBA" id="ARBA00022833"/>
    </source>
</evidence>
<comment type="caution">
    <text evidence="10">The sequence shown here is derived from an EMBL/GenBank/DDBJ whole genome shotgun (WGS) entry which is preliminary data.</text>
</comment>
<keyword evidence="4 7" id="KW-0862">Zinc</keyword>
<feature type="binding site" evidence="7">
    <location>
        <position position="110"/>
    </location>
    <ligand>
        <name>Zn(2+)</name>
        <dbReference type="ChEBI" id="CHEBI:29105"/>
    </ligand>
</feature>
<evidence type="ECO:0000313" key="10">
    <source>
        <dbReference type="EMBL" id="RAP75878.1"/>
    </source>
</evidence>
<evidence type="ECO:0000259" key="9">
    <source>
        <dbReference type="Pfam" id="PF00749"/>
    </source>
</evidence>
<dbReference type="PRINTS" id="PR00987">
    <property type="entry name" value="TRNASYNTHGLU"/>
</dbReference>
<dbReference type="PANTHER" id="PTHR43311">
    <property type="entry name" value="GLUTAMATE--TRNA LIGASE"/>
    <property type="match status" value="1"/>
</dbReference>
<dbReference type="EMBL" id="QLUW01000002">
    <property type="protein sequence ID" value="RAP75878.1"/>
    <property type="molecule type" value="Genomic_DNA"/>
</dbReference>